<accession>A0A430FER2</accession>
<dbReference type="EMBL" id="QXGJ01000004">
    <property type="protein sequence ID" value="RSX51261.1"/>
    <property type="molecule type" value="Genomic_DNA"/>
</dbReference>
<dbReference type="Proteomes" id="UP000288607">
    <property type="component" value="Unassembled WGS sequence"/>
</dbReference>
<name>A0A430FER2_9BIFI</name>
<organism evidence="2 3">
    <name type="scientific">Bifidobacterium callimiconis</name>
    <dbReference type="NCBI Taxonomy" id="2306973"/>
    <lineage>
        <taxon>Bacteria</taxon>
        <taxon>Bacillati</taxon>
        <taxon>Actinomycetota</taxon>
        <taxon>Actinomycetes</taxon>
        <taxon>Bifidobacteriales</taxon>
        <taxon>Bifidobacteriaceae</taxon>
        <taxon>Bifidobacterium</taxon>
    </lineage>
</organism>
<gene>
    <name evidence="2" type="ORF">D2E23_1106</name>
</gene>
<keyword evidence="1" id="KW-0472">Membrane</keyword>
<proteinExistence type="predicted"/>
<protein>
    <submittedName>
        <fullName evidence="2">Uncharacterized protein</fullName>
    </submittedName>
</protein>
<keyword evidence="1" id="KW-1133">Transmembrane helix</keyword>
<reference evidence="2 3" key="1">
    <citation type="submission" date="2018-09" db="EMBL/GenBank/DDBJ databases">
        <title>Characterization of the phylogenetic diversity of five novel species belonging to the genus Bifidobacterium.</title>
        <authorList>
            <person name="Lugli G.A."/>
            <person name="Duranti S."/>
            <person name="Milani C."/>
        </authorList>
    </citation>
    <scope>NUCLEOTIDE SEQUENCE [LARGE SCALE GENOMIC DNA]</scope>
    <source>
        <strain evidence="2 3">2028B</strain>
    </source>
</reference>
<sequence>MNDLISAVIGAFHTIHITDMCWSLPLWSLGILLRAAGRHGRHSRRRGRHTRARHSRVSSRIRLINRIGEILKAVAEFLAS</sequence>
<dbReference type="RefSeq" id="WP_126029984.1">
    <property type="nucleotide sequence ID" value="NZ_QXGJ01000004.1"/>
</dbReference>
<keyword evidence="3" id="KW-1185">Reference proteome</keyword>
<evidence type="ECO:0000313" key="3">
    <source>
        <dbReference type="Proteomes" id="UP000288607"/>
    </source>
</evidence>
<dbReference type="OrthoDB" id="9866231at2"/>
<evidence type="ECO:0000313" key="2">
    <source>
        <dbReference type="EMBL" id="RSX51261.1"/>
    </source>
</evidence>
<dbReference type="AlphaFoldDB" id="A0A430FER2"/>
<evidence type="ECO:0000256" key="1">
    <source>
        <dbReference type="SAM" id="Phobius"/>
    </source>
</evidence>
<feature type="transmembrane region" description="Helical" evidence="1">
    <location>
        <begin position="12"/>
        <end position="36"/>
    </location>
</feature>
<keyword evidence="1" id="KW-0812">Transmembrane</keyword>
<comment type="caution">
    <text evidence="2">The sequence shown here is derived from an EMBL/GenBank/DDBJ whole genome shotgun (WGS) entry which is preliminary data.</text>
</comment>